<feature type="compositionally biased region" description="Basic and acidic residues" evidence="1">
    <location>
        <begin position="619"/>
        <end position="636"/>
    </location>
</feature>
<feature type="region of interest" description="Disordered" evidence="1">
    <location>
        <begin position="590"/>
        <end position="661"/>
    </location>
</feature>
<keyword evidence="2" id="KW-0472">Membrane</keyword>
<protein>
    <submittedName>
        <fullName evidence="3">Uncharacterized protein</fullName>
    </submittedName>
</protein>
<proteinExistence type="predicted"/>
<feature type="transmembrane region" description="Helical" evidence="2">
    <location>
        <begin position="140"/>
        <end position="163"/>
    </location>
</feature>
<keyword evidence="2" id="KW-1133">Transmembrane helix</keyword>
<feature type="compositionally biased region" description="Basic and acidic residues" evidence="1">
    <location>
        <begin position="339"/>
        <end position="363"/>
    </location>
</feature>
<reference evidence="3" key="1">
    <citation type="submission" date="2021-05" db="EMBL/GenBank/DDBJ databases">
        <authorList>
            <person name="Alioto T."/>
            <person name="Alioto T."/>
            <person name="Gomez Garrido J."/>
        </authorList>
    </citation>
    <scope>NUCLEOTIDE SEQUENCE</scope>
</reference>
<accession>A0A8D8R4K2</accession>
<evidence type="ECO:0000256" key="1">
    <source>
        <dbReference type="SAM" id="MobiDB-lite"/>
    </source>
</evidence>
<feature type="compositionally biased region" description="Polar residues" evidence="1">
    <location>
        <begin position="676"/>
        <end position="685"/>
    </location>
</feature>
<feature type="region of interest" description="Disordered" evidence="1">
    <location>
        <begin position="676"/>
        <end position="696"/>
    </location>
</feature>
<keyword evidence="2" id="KW-0812">Transmembrane</keyword>
<feature type="compositionally biased region" description="Polar residues" evidence="1">
    <location>
        <begin position="641"/>
        <end position="661"/>
    </location>
</feature>
<dbReference type="EMBL" id="HBUF01124118">
    <property type="protein sequence ID" value="CAG6642761.1"/>
    <property type="molecule type" value="Transcribed_RNA"/>
</dbReference>
<organism evidence="3">
    <name type="scientific">Cacopsylla melanoneura</name>
    <dbReference type="NCBI Taxonomy" id="428564"/>
    <lineage>
        <taxon>Eukaryota</taxon>
        <taxon>Metazoa</taxon>
        <taxon>Ecdysozoa</taxon>
        <taxon>Arthropoda</taxon>
        <taxon>Hexapoda</taxon>
        <taxon>Insecta</taxon>
        <taxon>Pterygota</taxon>
        <taxon>Neoptera</taxon>
        <taxon>Paraneoptera</taxon>
        <taxon>Hemiptera</taxon>
        <taxon>Sternorrhyncha</taxon>
        <taxon>Psylloidea</taxon>
        <taxon>Psyllidae</taxon>
        <taxon>Psyllinae</taxon>
        <taxon>Cacopsylla</taxon>
    </lineage>
</organism>
<evidence type="ECO:0000313" key="3">
    <source>
        <dbReference type="EMBL" id="CAG6642761.1"/>
    </source>
</evidence>
<feature type="region of interest" description="Disordered" evidence="1">
    <location>
        <begin position="338"/>
        <end position="385"/>
    </location>
</feature>
<dbReference type="AlphaFoldDB" id="A0A8D8R4K2"/>
<name>A0A8D8R4K2_9HEMI</name>
<evidence type="ECO:0000256" key="2">
    <source>
        <dbReference type="SAM" id="Phobius"/>
    </source>
</evidence>
<sequence length="803" mass="89350">MVATTTYSSTLSSCIARFTLSILTIRFLPIREKWTSARRKKKKKPTRALAMSRPSHLQPEHKQRLLLHDHCATAVDDLTDDPLDRVSWTSSCDDFEYGCAGAPKASAGGSSQYANVRPGFHLSQGVAHLLQLWPRSLVSLLWTVGLVVATCFVIVLTILLLVLSTNFSLDSDFVLTHRTRSRSIRPADLVNDDNDVINWNNGDVIDAENGFIHDEHGVIHPGGSGFTNEENDVRISNNGAGSDVINNNELARGLTTSLNEELLAAPSTGAEKNLSNDQRRTFRYILNASDDRINLFYVIDASETHRLSAHALNVLRYYVRAGYKVYVVRVCRNPVAGADSERQEMSGRQQRQEGKLRSERVATDDDDTGKQKHGNVGQQHPVEENSFVVDRQSADSMQNSRHPNDPLVKLILGSDPSSNRVVLNNGIVDPVTEEVMDSTTVDVETYDLSVKKELSLAALAGESPQSREFFARLRNLIGRNRTFAEESRFLRSTTSRRPLTSEEIEVGQSEDELKKVALCSCSQCRAYSEGTTRSKNRAVAALKDKLGMTSPRGPVQGRGGKAAAFHDDWSKVEILNVNYDELLTDSGIFADLGRSSGVGPPSLSRREQQSADLAQRPLQETRRELHSKTADGDMKLRGAANDNQRSLSVQPAQGNSKINRQTNPDIQLLEEDLGVKNQSSQNGNPHTHLIDQDGLKAGGDPDMNLVKLVLLWKFGNSMVLLRDQSLLHHSRMIVKSRVNLGFQMIYTPYECSSVIYNLMEVYKKEQGNMNKAIVDVYRLFCKSLGRFCTAITYVQLRRGPTRK</sequence>